<dbReference type="AlphaFoldDB" id="A0A537ITR4"/>
<evidence type="ECO:0000259" key="2">
    <source>
        <dbReference type="Pfam" id="PF19364"/>
    </source>
</evidence>
<comment type="caution">
    <text evidence="3">The sequence shown here is derived from an EMBL/GenBank/DDBJ whole genome shotgun (WGS) entry which is preliminary data.</text>
</comment>
<dbReference type="EMBL" id="VBAP01000052">
    <property type="protein sequence ID" value="TMI74713.1"/>
    <property type="molecule type" value="Genomic_DNA"/>
</dbReference>
<proteinExistence type="predicted"/>
<dbReference type="Proteomes" id="UP000318834">
    <property type="component" value="Unassembled WGS sequence"/>
</dbReference>
<gene>
    <name evidence="3" type="ORF">E6H05_07585</name>
</gene>
<organism evidence="3 4">
    <name type="scientific">Candidatus Segetimicrobium genomatis</name>
    <dbReference type="NCBI Taxonomy" id="2569760"/>
    <lineage>
        <taxon>Bacteria</taxon>
        <taxon>Bacillati</taxon>
        <taxon>Candidatus Sysuimicrobiota</taxon>
        <taxon>Candidatus Sysuimicrobiia</taxon>
        <taxon>Candidatus Sysuimicrobiales</taxon>
        <taxon>Candidatus Segetimicrobiaceae</taxon>
        <taxon>Candidatus Segetimicrobium</taxon>
    </lineage>
</organism>
<name>A0A537ITR4_9BACT</name>
<accession>A0A537ITR4</accession>
<dbReference type="Pfam" id="PF08545">
    <property type="entry name" value="ACP_syn_III"/>
    <property type="match status" value="1"/>
</dbReference>
<evidence type="ECO:0000313" key="3">
    <source>
        <dbReference type="EMBL" id="TMI74713.1"/>
    </source>
</evidence>
<reference evidence="3 4" key="1">
    <citation type="journal article" date="2019" name="Nat. Microbiol.">
        <title>Mediterranean grassland soil C-N compound turnover is dependent on rainfall and depth, and is mediated by genomically divergent microorganisms.</title>
        <authorList>
            <person name="Diamond S."/>
            <person name="Andeer P.F."/>
            <person name="Li Z."/>
            <person name="Crits-Christoph A."/>
            <person name="Burstein D."/>
            <person name="Anantharaman K."/>
            <person name="Lane K.R."/>
            <person name="Thomas B.C."/>
            <person name="Pan C."/>
            <person name="Northen T.R."/>
            <person name="Banfield J.F."/>
        </authorList>
    </citation>
    <scope>NUCLEOTIDE SEQUENCE [LARGE SCALE GENOMIC DNA]</scope>
    <source>
        <strain evidence="3">NP_8</strain>
    </source>
</reference>
<protein>
    <submittedName>
        <fullName evidence="3">Glycine reductase</fullName>
    </submittedName>
</protein>
<dbReference type="Pfam" id="PF19364">
    <property type="entry name" value="DUF5940"/>
    <property type="match status" value="1"/>
</dbReference>
<dbReference type="Gene3D" id="3.40.47.10">
    <property type="match status" value="1"/>
</dbReference>
<dbReference type="GO" id="GO:0004315">
    <property type="term" value="F:3-oxoacyl-[acyl-carrier-protein] synthase activity"/>
    <property type="evidence" value="ECO:0007669"/>
    <property type="project" value="InterPro"/>
</dbReference>
<feature type="domain" description="Beta-ketoacyl-[acyl-carrier-protein] synthase III N-terminal" evidence="1">
    <location>
        <begin position="261"/>
        <end position="298"/>
    </location>
</feature>
<dbReference type="SUPFAM" id="SSF53901">
    <property type="entry name" value="Thiolase-like"/>
    <property type="match status" value="1"/>
</dbReference>
<dbReference type="NCBIfam" id="NF040746">
    <property type="entry name" value="reduct_C_beta"/>
    <property type="match status" value="1"/>
</dbReference>
<dbReference type="GO" id="GO:0006633">
    <property type="term" value="P:fatty acid biosynthetic process"/>
    <property type="evidence" value="ECO:0007669"/>
    <property type="project" value="InterPro"/>
</dbReference>
<evidence type="ECO:0000259" key="1">
    <source>
        <dbReference type="Pfam" id="PF08545"/>
    </source>
</evidence>
<dbReference type="InterPro" id="IPR016039">
    <property type="entry name" value="Thiolase-like"/>
</dbReference>
<feature type="domain" description="DUF5940" evidence="2">
    <location>
        <begin position="356"/>
        <end position="488"/>
    </location>
</feature>
<evidence type="ECO:0000313" key="4">
    <source>
        <dbReference type="Proteomes" id="UP000318834"/>
    </source>
</evidence>
<dbReference type="InterPro" id="IPR045984">
    <property type="entry name" value="DUF5940"/>
</dbReference>
<sequence length="495" mass="51829">MPGAHVAAMTRERRAIHVPVIRAARFVLAHVPGLVVLGSKPRRELAREGEALRAQLRAHLRSFHDAVAYFPHQIMIGNEVPEALYEIPRPWHGQPTDNARASGAAGLIVDQDTFYAWLARADTADLVVLEDAYAARIAAGLTGVRVITRDAAGVALAVASGAEPFYDDGANKAIRVAGVVLPGDEADESLQAPVLLENLAAKVTGALALRRLLDEVAPDQAVDFLLGSGEEAVGDRYQRGGGNLAKAIGELAGVRTPGGADVKAFCAGPVHALILAGALVASGVHRRVVVVGGGSLAKLGMKFRGHLAVGYPILEDVLAGMAIDVVADDGRSPELRLDAAAVHRIGDGGAGHHMYGALAQAPLRTLGLRLSDVDRFAVELHNPDITEPAGSGDIPANNYTMLAALAARAGEITRDQMPAFVRTRGLPGFSPTQGHIPSAIPYLPHAIRGLTEGTMKRVQFIAKGSLFLGRMTGMSDGASILLERNAQLAGKGVTS</sequence>
<dbReference type="InterPro" id="IPR013751">
    <property type="entry name" value="ACP_syn_III_N"/>
</dbReference>